<dbReference type="HOGENOM" id="CLU_129470_3_0_1"/>
<evidence type="ECO:0000256" key="4">
    <source>
        <dbReference type="RuleBase" id="RU366057"/>
    </source>
</evidence>
<gene>
    <name evidence="6" type="ORF">SLOPH_1571</name>
</gene>
<dbReference type="VEuPathDB" id="MicrosporidiaDB:SLOPH_1571"/>
<dbReference type="InterPro" id="IPR004977">
    <property type="entry name" value="Ribosomal_eS25"/>
</dbReference>
<feature type="compositionally biased region" description="Basic and acidic residues" evidence="5">
    <location>
        <begin position="1"/>
        <end position="15"/>
    </location>
</feature>
<dbReference type="InParanoid" id="S7WAV8"/>
<dbReference type="GO" id="GO:1990904">
    <property type="term" value="C:ribonucleoprotein complex"/>
    <property type="evidence" value="ECO:0007669"/>
    <property type="project" value="UniProtKB-KW"/>
</dbReference>
<sequence>MAKKVLESKTSKAEKISNSTKSKKKWSSGKVAEAVKRHERVEDDIFNKIVKDVKNMRILTRTTLSERYNLSLNISIKLLRFLEENQIIKLISSHRGSKIYAGSKYEPLKVVEQPKEVEATVDNDQEWA</sequence>
<dbReference type="PDB" id="7QCA">
    <property type="method" value="EM"/>
    <property type="resolution" value="2.79 A"/>
    <property type="chains" value="SZ0=1-128"/>
</dbReference>
<dbReference type="PDB" id="8P5D">
    <property type="method" value="EM"/>
    <property type="resolution" value="10.80 A"/>
    <property type="chains" value="SZ0=1-128"/>
</dbReference>
<proteinExistence type="evidence at protein level"/>
<keyword evidence="3 4" id="KW-0687">Ribonucleoprotein</keyword>
<evidence type="ECO:0000313" key="6">
    <source>
        <dbReference type="EMBL" id="EPR80056.1"/>
    </source>
</evidence>
<reference evidence="7" key="1">
    <citation type="journal article" date="2013" name="PLoS Genet.">
        <title>The genome of Spraguea lophii and the basis of host-microsporidian interactions.</title>
        <authorList>
            <person name="Campbell S.E."/>
            <person name="Williams T.A."/>
            <person name="Yousuf A."/>
            <person name="Soanes D.M."/>
            <person name="Paszkiewicz K.H."/>
            <person name="Williams B.A.P."/>
        </authorList>
    </citation>
    <scope>NUCLEOTIDE SEQUENCE [LARGE SCALE GENOMIC DNA]</scope>
    <source>
        <strain evidence="7">42_110</strain>
    </source>
</reference>
<dbReference type="Gene3D" id="3.30.63.20">
    <property type="match status" value="1"/>
</dbReference>
<keyword evidence="7" id="KW-1185">Reference proteome</keyword>
<reference evidence="8 9" key="2">
    <citation type="journal article" date="2023" name="Nat. Microbiol.">
        <title>CryoEM reveals that ribosomes in microsporidian spores are locked in a dimeric hibernating state.</title>
        <authorList>
            <person name="McLaren M."/>
            <person name="Conners R."/>
            <person name="Isupov M.N."/>
            <person name="Gil-Diez P."/>
            <person name="Gambelli L."/>
            <person name="Gold V.A.M."/>
            <person name="Walter A."/>
            <person name="Connell S.R."/>
            <person name="Williams B."/>
            <person name="Daum B."/>
        </authorList>
    </citation>
    <scope>STRUCTURE BY ELECTRON MICROSCOPY (2.79 ANGSTROMS)</scope>
</reference>
<evidence type="ECO:0000256" key="2">
    <source>
        <dbReference type="ARBA" id="ARBA00022980"/>
    </source>
</evidence>
<evidence type="ECO:0000313" key="7">
    <source>
        <dbReference type="Proteomes" id="UP000014978"/>
    </source>
</evidence>
<organism evidence="6 7">
    <name type="scientific">Spraguea lophii (strain 42_110)</name>
    <name type="common">Microsporidian parasite</name>
    <dbReference type="NCBI Taxonomy" id="1358809"/>
    <lineage>
        <taxon>Eukaryota</taxon>
        <taxon>Fungi</taxon>
        <taxon>Fungi incertae sedis</taxon>
        <taxon>Microsporidia</taxon>
        <taxon>Spragueidae</taxon>
        <taxon>Spraguea</taxon>
    </lineage>
</organism>
<dbReference type="EMDB" id="EMD-13892"/>
<dbReference type="Proteomes" id="UP000014978">
    <property type="component" value="Unassembled WGS sequence"/>
</dbReference>
<evidence type="ECO:0000256" key="3">
    <source>
        <dbReference type="ARBA" id="ARBA00023274"/>
    </source>
</evidence>
<dbReference type="OrthoDB" id="10263513at2759"/>
<evidence type="ECO:0000256" key="5">
    <source>
        <dbReference type="SAM" id="MobiDB-lite"/>
    </source>
</evidence>
<dbReference type="PDB" id="8P60">
    <property type="method" value="EM"/>
    <property type="resolution" value="14.30 A"/>
    <property type="chains" value="RZ0/SZ0=1-128"/>
</dbReference>
<accession>S7WAV8</accession>
<dbReference type="EMDB" id="EMD-17457"/>
<dbReference type="EMDB" id="EMD-17448"/>
<dbReference type="PANTHER" id="PTHR12850">
    <property type="entry name" value="40S RIBOSOMAL PROTEIN S25"/>
    <property type="match status" value="1"/>
</dbReference>
<evidence type="ECO:0000256" key="1">
    <source>
        <dbReference type="ARBA" id="ARBA00009106"/>
    </source>
</evidence>
<dbReference type="AlphaFoldDB" id="S7WAV8"/>
<dbReference type="OMA" id="KKKWTTG"/>
<dbReference type="EMBL" id="ATCN01000025">
    <property type="protein sequence ID" value="EPR80056.1"/>
    <property type="molecule type" value="Genomic_DNA"/>
</dbReference>
<feature type="region of interest" description="Disordered" evidence="5">
    <location>
        <begin position="1"/>
        <end position="29"/>
    </location>
</feature>
<dbReference type="Pfam" id="PF03297">
    <property type="entry name" value="Ribosomal_S25"/>
    <property type="match status" value="1"/>
</dbReference>
<comment type="caution">
    <text evidence="6">The sequence shown here is derived from an EMBL/GenBank/DDBJ whole genome shotgun (WGS) entry which is preliminary data.</text>
</comment>
<evidence type="ECO:0007829" key="9">
    <source>
        <dbReference type="PDB" id="8P5D"/>
    </source>
</evidence>
<protein>
    <recommendedName>
        <fullName evidence="4">40S ribosomal protein S25</fullName>
    </recommendedName>
</protein>
<keyword evidence="8 9" id="KW-0002">3D-structure</keyword>
<dbReference type="FunCoup" id="S7WAV8">
    <property type="interactions" value="188"/>
</dbReference>
<keyword evidence="2 4" id="KW-0689">Ribosomal protein</keyword>
<name>S7WAV8_SPRLO</name>
<evidence type="ECO:0007829" key="8">
    <source>
        <dbReference type="PDB" id="7QCA"/>
    </source>
</evidence>
<dbReference type="STRING" id="1358809.S7WAV8"/>
<comment type="similarity">
    <text evidence="1 4">Belongs to the eukaryotic ribosomal protein eS25 family.</text>
</comment>
<dbReference type="GO" id="GO:0005840">
    <property type="term" value="C:ribosome"/>
    <property type="evidence" value="ECO:0007669"/>
    <property type="project" value="UniProtKB-KW"/>
</dbReference>